<dbReference type="EMBL" id="FMHG01000001">
    <property type="protein sequence ID" value="SCJ50223.1"/>
    <property type="molecule type" value="Genomic_DNA"/>
</dbReference>
<keyword evidence="1" id="KW-0694">RNA-binding</keyword>
<dbReference type="CDD" id="cd00165">
    <property type="entry name" value="S4"/>
    <property type="match status" value="1"/>
</dbReference>
<dbReference type="SMART" id="SM00363">
    <property type="entry name" value="S4"/>
    <property type="match status" value="1"/>
</dbReference>
<reference evidence="3" key="1">
    <citation type="submission" date="2015-09" db="EMBL/GenBank/DDBJ databases">
        <authorList>
            <consortium name="Pathogen Informatics"/>
        </authorList>
    </citation>
    <scope>NUCLEOTIDE SEQUENCE</scope>
    <source>
        <strain evidence="3">2789STDY5834896</strain>
    </source>
</reference>
<evidence type="ECO:0000313" key="3">
    <source>
        <dbReference type="EMBL" id="SCJ50223.1"/>
    </source>
</evidence>
<dbReference type="GO" id="GO:0003723">
    <property type="term" value="F:RNA binding"/>
    <property type="evidence" value="ECO:0007669"/>
    <property type="project" value="UniProtKB-KW"/>
</dbReference>
<dbReference type="Gene3D" id="3.30.1370.160">
    <property type="match status" value="1"/>
</dbReference>
<evidence type="ECO:0000256" key="1">
    <source>
        <dbReference type="PROSITE-ProRule" id="PRU00182"/>
    </source>
</evidence>
<name>A0A1C6GYS2_9FIRM</name>
<organism evidence="3">
    <name type="scientific">uncultured Anaerotruncus sp</name>
    <dbReference type="NCBI Taxonomy" id="905011"/>
    <lineage>
        <taxon>Bacteria</taxon>
        <taxon>Bacillati</taxon>
        <taxon>Bacillota</taxon>
        <taxon>Clostridia</taxon>
        <taxon>Eubacteriales</taxon>
        <taxon>Oscillospiraceae</taxon>
        <taxon>Anaerotruncus</taxon>
        <taxon>environmental samples</taxon>
    </lineage>
</organism>
<dbReference type="InterPro" id="IPR040591">
    <property type="entry name" value="RqcP2_RBD"/>
</dbReference>
<dbReference type="InterPro" id="IPR012677">
    <property type="entry name" value="Nucleotide-bd_a/b_plait_sf"/>
</dbReference>
<dbReference type="Pfam" id="PF17774">
    <property type="entry name" value="YlmH_RBD"/>
    <property type="match status" value="1"/>
</dbReference>
<evidence type="ECO:0000259" key="2">
    <source>
        <dbReference type="SMART" id="SM00363"/>
    </source>
</evidence>
<dbReference type="SUPFAM" id="SSF55174">
    <property type="entry name" value="Alpha-L RNA-binding motif"/>
    <property type="match status" value="1"/>
</dbReference>
<accession>A0A1C6GYS2</accession>
<dbReference type="Gene3D" id="3.30.70.330">
    <property type="match status" value="1"/>
</dbReference>
<feature type="domain" description="RNA-binding S4" evidence="2">
    <location>
        <begin position="172"/>
        <end position="235"/>
    </location>
</feature>
<dbReference type="AlphaFoldDB" id="A0A1C6GYS2"/>
<proteinExistence type="predicted"/>
<protein>
    <submittedName>
        <fullName evidence="3">Photosystem II S4 domain protein</fullName>
    </submittedName>
</protein>
<gene>
    <name evidence="3" type="ORF">SAMEA3545359_00595</name>
</gene>
<dbReference type="Gene3D" id="3.10.290.10">
    <property type="entry name" value="RNA-binding S4 domain"/>
    <property type="match status" value="1"/>
</dbReference>
<dbReference type="InterPro" id="IPR002942">
    <property type="entry name" value="S4_RNA-bd"/>
</dbReference>
<sequence length="248" mass="26926">MAQDSQQLFLRSVQDMLRLCTGRSALKTTQFLDEHQRALAEEMLRAQKDGDYRFFGGYSGAVRTVLCISGTGVPIDDGDFPIVPVLYTYREKDVLTHRDFLGSLMAQQIARSLVGDICVGAGKTCVLVHQNAAQIALSLQKVGRVGVRAQQGSDPDLFTQKTETFTAVITAPRLDCVLAGALGGSRSGLKPIILSGQVALNHREVLSPSAQVAPGDVLSVRHRGKYIFCGVEGSTKKGRLLAVYKRYI</sequence>
<dbReference type="InterPro" id="IPR036986">
    <property type="entry name" value="S4_RNA-bd_sf"/>
</dbReference>
<dbReference type="PROSITE" id="PS50889">
    <property type="entry name" value="S4"/>
    <property type="match status" value="1"/>
</dbReference>